<dbReference type="PROSITE" id="PS50893">
    <property type="entry name" value="ABC_TRANSPORTER_2"/>
    <property type="match status" value="1"/>
</dbReference>
<evidence type="ECO:0000256" key="5">
    <source>
        <dbReference type="ARBA" id="ARBA00022840"/>
    </source>
</evidence>
<feature type="region of interest" description="Disordered" evidence="8">
    <location>
        <begin position="28"/>
        <end position="80"/>
    </location>
</feature>
<sequence>MGASSSWEVASAVSFAVVFFAACWHVGKPPQPRKKEARFTAKESDNIATKHADEEAPADEIELVSPADNQEEEKKNVSKRFGVRFDQESLKSLETGGYSSSESKSESESKSKQEGPRTTTTTTTTLPEEEEEEEEKNCLFESRRGPDLKFEKVTVVGKDRKILDGVYGEVKHGKICAVFGPSGCGKTTLLNVLGGRQASRPGLSVETMITLDRKCASPAEYFSAVAYVMQEDAIAPLVTPREAISFSALLRRPRLGTEARDRLVETLVAELGLEACADLYVGGSGTGVKGISGGQRKRAAIAVELVTSPTLVFLDEPTSGLDAESAFQCVATLGKVASAGSSVAITIHQPASDVFAILDNILLMKKGRVVHFGPRGDLAETFASRGYPNPPDYNLADHVVKVASTADDETLERAGFFFKKKNWSEARPTPLHWSPSFGPSSKSIQAVAVASDLFRGMSSSEDKNNVEFERAPAISQFLALLDRTIKLEARHRPALVSHVLVNLFIFTLVGVVYYRSGESDLSRELNLSTHNGALTLVSIASLSATATPILLSLANERPMFVREYLTWTYSATSYVLSKVVVNSLFAAALVDVTFLSAYLLIDLRANFFELAFYSWLLSVASSATAFCLSAVSPDAKTATELFPIIFSPQYLFSGFFVRINDIPPLLRWARFTCSLKYALNLISLAEFSDSNCEKHTNDKDLARSMCKDLKKSNSVDAQYYLRDLLILLSFFVGLYALSGYILKKKSAEAVY</sequence>
<feature type="compositionally biased region" description="Basic and acidic residues" evidence="8">
    <location>
        <begin position="103"/>
        <end position="115"/>
    </location>
</feature>
<dbReference type="GO" id="GO:0140359">
    <property type="term" value="F:ABC-type transporter activity"/>
    <property type="evidence" value="ECO:0007669"/>
    <property type="project" value="InterPro"/>
</dbReference>
<feature type="domain" description="ABC transporter" evidence="10">
    <location>
        <begin position="148"/>
        <end position="391"/>
    </location>
</feature>
<protein>
    <recommendedName>
        <fullName evidence="10">ABC transporter domain-containing protein</fullName>
    </recommendedName>
</protein>
<evidence type="ECO:0000256" key="6">
    <source>
        <dbReference type="ARBA" id="ARBA00022989"/>
    </source>
</evidence>
<dbReference type="InterPro" id="IPR017871">
    <property type="entry name" value="ABC_transporter-like_CS"/>
</dbReference>
<dbReference type="InterPro" id="IPR013525">
    <property type="entry name" value="ABC2_TM"/>
</dbReference>
<feature type="transmembrane region" description="Helical" evidence="9">
    <location>
        <begin position="575"/>
        <end position="601"/>
    </location>
</feature>
<dbReference type="InterPro" id="IPR050352">
    <property type="entry name" value="ABCG_transporters"/>
</dbReference>
<dbReference type="Pfam" id="PF01061">
    <property type="entry name" value="ABC2_membrane"/>
    <property type="match status" value="1"/>
</dbReference>
<dbReference type="SUPFAM" id="SSF52540">
    <property type="entry name" value="P-loop containing nucleoside triphosphate hydrolases"/>
    <property type="match status" value="1"/>
</dbReference>
<dbReference type="InterPro" id="IPR003593">
    <property type="entry name" value="AAA+_ATPase"/>
</dbReference>
<proteinExistence type="predicted"/>
<gene>
    <name evidence="11" type="ORF">CTAYLR_001361</name>
</gene>
<dbReference type="Proteomes" id="UP001230188">
    <property type="component" value="Unassembled WGS sequence"/>
</dbReference>
<dbReference type="PROSITE" id="PS00211">
    <property type="entry name" value="ABC_TRANSPORTER_1"/>
    <property type="match status" value="1"/>
</dbReference>
<comment type="caution">
    <text evidence="11">The sequence shown here is derived from an EMBL/GenBank/DDBJ whole genome shotgun (WGS) entry which is preliminary data.</text>
</comment>
<keyword evidence="3 9" id="KW-0812">Transmembrane</keyword>
<evidence type="ECO:0000256" key="4">
    <source>
        <dbReference type="ARBA" id="ARBA00022741"/>
    </source>
</evidence>
<evidence type="ECO:0000259" key="10">
    <source>
        <dbReference type="PROSITE" id="PS50893"/>
    </source>
</evidence>
<dbReference type="SMART" id="SM00382">
    <property type="entry name" value="AAA"/>
    <property type="match status" value="1"/>
</dbReference>
<feature type="region of interest" description="Disordered" evidence="8">
    <location>
        <begin position="92"/>
        <end position="139"/>
    </location>
</feature>
<feature type="transmembrane region" description="Helical" evidence="9">
    <location>
        <begin position="607"/>
        <end position="629"/>
    </location>
</feature>
<evidence type="ECO:0000256" key="9">
    <source>
        <dbReference type="SAM" id="Phobius"/>
    </source>
</evidence>
<evidence type="ECO:0000256" key="3">
    <source>
        <dbReference type="ARBA" id="ARBA00022692"/>
    </source>
</evidence>
<dbReference type="InterPro" id="IPR003439">
    <property type="entry name" value="ABC_transporter-like_ATP-bd"/>
</dbReference>
<accession>A0AAD7U5B1</accession>
<dbReference type="GO" id="GO:0016887">
    <property type="term" value="F:ATP hydrolysis activity"/>
    <property type="evidence" value="ECO:0007669"/>
    <property type="project" value="InterPro"/>
</dbReference>
<reference evidence="11" key="1">
    <citation type="submission" date="2023-01" db="EMBL/GenBank/DDBJ databases">
        <title>Metagenome sequencing of chrysophaentin producing Chrysophaeum taylorii.</title>
        <authorList>
            <person name="Davison J."/>
            <person name="Bewley C."/>
        </authorList>
    </citation>
    <scope>NUCLEOTIDE SEQUENCE</scope>
    <source>
        <strain evidence="11">NIES-1699</strain>
    </source>
</reference>
<keyword evidence="12" id="KW-1185">Reference proteome</keyword>
<dbReference type="Gene3D" id="3.40.50.300">
    <property type="entry name" value="P-loop containing nucleotide triphosphate hydrolases"/>
    <property type="match status" value="1"/>
</dbReference>
<keyword evidence="6 9" id="KW-1133">Transmembrane helix</keyword>
<organism evidence="11 12">
    <name type="scientific">Chrysophaeum taylorii</name>
    <dbReference type="NCBI Taxonomy" id="2483200"/>
    <lineage>
        <taxon>Eukaryota</taxon>
        <taxon>Sar</taxon>
        <taxon>Stramenopiles</taxon>
        <taxon>Ochrophyta</taxon>
        <taxon>Pelagophyceae</taxon>
        <taxon>Pelagomonadales</taxon>
        <taxon>Pelagomonadaceae</taxon>
        <taxon>Chrysophaeum</taxon>
    </lineage>
</organism>
<comment type="subcellular location">
    <subcellularLocation>
        <location evidence="1">Membrane</location>
        <topology evidence="1">Multi-pass membrane protein</topology>
    </subcellularLocation>
</comment>
<dbReference type="PANTHER" id="PTHR48041">
    <property type="entry name" value="ABC TRANSPORTER G FAMILY MEMBER 28"/>
    <property type="match status" value="1"/>
</dbReference>
<feature type="transmembrane region" description="Helical" evidence="9">
    <location>
        <begin position="724"/>
        <end position="742"/>
    </location>
</feature>
<keyword evidence="5" id="KW-0067">ATP-binding</keyword>
<dbReference type="GO" id="GO:0005524">
    <property type="term" value="F:ATP binding"/>
    <property type="evidence" value="ECO:0007669"/>
    <property type="project" value="UniProtKB-KW"/>
</dbReference>
<evidence type="ECO:0000256" key="8">
    <source>
        <dbReference type="SAM" id="MobiDB-lite"/>
    </source>
</evidence>
<feature type="compositionally biased region" description="Basic and acidic residues" evidence="8">
    <location>
        <begin position="33"/>
        <end position="54"/>
    </location>
</feature>
<keyword evidence="7 9" id="KW-0472">Membrane</keyword>
<evidence type="ECO:0000256" key="2">
    <source>
        <dbReference type="ARBA" id="ARBA00022448"/>
    </source>
</evidence>
<dbReference type="PANTHER" id="PTHR48041:SF139">
    <property type="entry name" value="PROTEIN SCARLET"/>
    <property type="match status" value="1"/>
</dbReference>
<dbReference type="Pfam" id="PF00005">
    <property type="entry name" value="ABC_tran"/>
    <property type="match status" value="1"/>
</dbReference>
<keyword evidence="2" id="KW-0813">Transport</keyword>
<dbReference type="GO" id="GO:0016020">
    <property type="term" value="C:membrane"/>
    <property type="evidence" value="ECO:0007669"/>
    <property type="project" value="UniProtKB-SubCell"/>
</dbReference>
<feature type="transmembrane region" description="Helical" evidence="9">
    <location>
        <begin position="495"/>
        <end position="514"/>
    </location>
</feature>
<evidence type="ECO:0000256" key="1">
    <source>
        <dbReference type="ARBA" id="ARBA00004141"/>
    </source>
</evidence>
<name>A0AAD7U5B1_9STRA</name>
<feature type="transmembrane region" description="Helical" evidence="9">
    <location>
        <begin position="6"/>
        <end position="26"/>
    </location>
</feature>
<dbReference type="AlphaFoldDB" id="A0AAD7U5B1"/>
<evidence type="ECO:0000256" key="7">
    <source>
        <dbReference type="ARBA" id="ARBA00023136"/>
    </source>
</evidence>
<evidence type="ECO:0000313" key="11">
    <source>
        <dbReference type="EMBL" id="KAJ8598496.1"/>
    </source>
</evidence>
<evidence type="ECO:0000313" key="12">
    <source>
        <dbReference type="Proteomes" id="UP001230188"/>
    </source>
</evidence>
<dbReference type="EMBL" id="JAQMWT010000671">
    <property type="protein sequence ID" value="KAJ8598496.1"/>
    <property type="molecule type" value="Genomic_DNA"/>
</dbReference>
<feature type="transmembrane region" description="Helical" evidence="9">
    <location>
        <begin position="534"/>
        <end position="554"/>
    </location>
</feature>
<dbReference type="InterPro" id="IPR027417">
    <property type="entry name" value="P-loop_NTPase"/>
</dbReference>
<keyword evidence="4" id="KW-0547">Nucleotide-binding</keyword>